<dbReference type="Proteomes" id="UP000597138">
    <property type="component" value="Unassembled WGS sequence"/>
</dbReference>
<evidence type="ECO:0000259" key="2">
    <source>
        <dbReference type="Pfam" id="PF08240"/>
    </source>
</evidence>
<dbReference type="Pfam" id="PF08240">
    <property type="entry name" value="ADH_N"/>
    <property type="match status" value="1"/>
</dbReference>
<evidence type="ECO:0000313" key="3">
    <source>
        <dbReference type="EMBL" id="GGD98013.1"/>
    </source>
</evidence>
<reference evidence="4 5" key="2">
    <citation type="submission" date="2014-03" db="EMBL/GenBank/DDBJ databases">
        <title>Draft Genome Sequences of Four Burkholderia Strains.</title>
        <authorList>
            <person name="Liu X.Y."/>
            <person name="Li C.X."/>
            <person name="Xu J.H."/>
        </authorList>
    </citation>
    <scope>NUCLEOTIDE SEQUENCE [LARGE SCALE GENOMIC DNA]</scope>
    <source>
        <strain evidence="4 5">R27</strain>
    </source>
</reference>
<organism evidence="4 5">
    <name type="scientific">Caballeronia grimmiae</name>
    <dbReference type="NCBI Taxonomy" id="1071679"/>
    <lineage>
        <taxon>Bacteria</taxon>
        <taxon>Pseudomonadati</taxon>
        <taxon>Pseudomonadota</taxon>
        <taxon>Betaproteobacteria</taxon>
        <taxon>Burkholderiales</taxon>
        <taxon>Burkholderiaceae</taxon>
        <taxon>Caballeronia</taxon>
    </lineage>
</organism>
<keyword evidence="6" id="KW-1185">Reference proteome</keyword>
<dbReference type="InterPro" id="IPR013154">
    <property type="entry name" value="ADH-like_N"/>
</dbReference>
<accession>A0A069NDB9</accession>
<dbReference type="PANTHER" id="PTHR44154:SF1">
    <property type="entry name" value="QUINONE OXIDOREDUCTASE"/>
    <property type="match status" value="1"/>
</dbReference>
<proteinExistence type="predicted"/>
<evidence type="ECO:0000256" key="1">
    <source>
        <dbReference type="ARBA" id="ARBA00022857"/>
    </source>
</evidence>
<dbReference type="InterPro" id="IPR011032">
    <property type="entry name" value="GroES-like_sf"/>
</dbReference>
<dbReference type="InterPro" id="IPR051603">
    <property type="entry name" value="Zinc-ADH_QOR/CCCR"/>
</dbReference>
<evidence type="ECO:0000313" key="4">
    <source>
        <dbReference type="EMBL" id="KDR25639.1"/>
    </source>
</evidence>
<dbReference type="EMBL" id="JFHE01000069">
    <property type="protein sequence ID" value="KDR25639.1"/>
    <property type="molecule type" value="Genomic_DNA"/>
</dbReference>
<dbReference type="STRING" id="1071679.BG57_29215"/>
<reference evidence="6" key="3">
    <citation type="journal article" date="2019" name="Int. J. Syst. Evol. Microbiol.">
        <title>The Global Catalogue of Microorganisms (GCM) 10K type strain sequencing project: providing services to taxonomists for standard genome sequencing and annotation.</title>
        <authorList>
            <consortium name="The Broad Institute Genomics Platform"/>
            <consortium name="The Broad Institute Genome Sequencing Center for Infectious Disease"/>
            <person name="Wu L."/>
            <person name="Ma J."/>
        </authorList>
    </citation>
    <scope>NUCLEOTIDE SEQUENCE [LARGE SCALE GENOMIC DNA]</scope>
    <source>
        <strain evidence="6">CGMCC 1.11013</strain>
    </source>
</reference>
<comment type="caution">
    <text evidence="4">The sequence shown here is derived from an EMBL/GenBank/DDBJ whole genome shotgun (WGS) entry which is preliminary data.</text>
</comment>
<dbReference type="RefSeq" id="WP_052006085.1">
    <property type="nucleotide sequence ID" value="NZ_BMEG01000023.1"/>
</dbReference>
<dbReference type="EMBL" id="BMEG01000023">
    <property type="protein sequence ID" value="GGD98013.1"/>
    <property type="molecule type" value="Genomic_DNA"/>
</dbReference>
<dbReference type="Gene3D" id="3.90.180.10">
    <property type="entry name" value="Medium-chain alcohol dehydrogenases, catalytic domain"/>
    <property type="match status" value="1"/>
</dbReference>
<feature type="domain" description="Alcohol dehydrogenase-like N-terminal" evidence="2">
    <location>
        <begin position="27"/>
        <end position="81"/>
    </location>
</feature>
<reference evidence="3" key="1">
    <citation type="journal article" date="2014" name="Int. J. Syst. Evol. Microbiol.">
        <title>Complete genome of a new Firmicutes species belonging to the dominant human colonic microbiota ('Ruminococcus bicirculans') reveals two chromosomes and a selective capacity to utilize plant glucans.</title>
        <authorList>
            <consortium name="NISC Comparative Sequencing Program"/>
            <person name="Wegmann U."/>
            <person name="Louis P."/>
            <person name="Goesmann A."/>
            <person name="Henrissat B."/>
            <person name="Duncan S.H."/>
            <person name="Flint H.J."/>
        </authorList>
    </citation>
    <scope>NUCLEOTIDE SEQUENCE</scope>
    <source>
        <strain evidence="3">CGMCC 1.11013</strain>
    </source>
</reference>
<gene>
    <name evidence="4" type="ORF">BG57_29215</name>
    <name evidence="3" type="ORF">GCM10010985_60950</name>
</gene>
<evidence type="ECO:0000313" key="5">
    <source>
        <dbReference type="Proteomes" id="UP000027439"/>
    </source>
</evidence>
<dbReference type="PANTHER" id="PTHR44154">
    <property type="entry name" value="QUINONE OXIDOREDUCTASE"/>
    <property type="match status" value="1"/>
</dbReference>
<dbReference type="AlphaFoldDB" id="A0A069NDB9"/>
<evidence type="ECO:0000313" key="6">
    <source>
        <dbReference type="Proteomes" id="UP000597138"/>
    </source>
</evidence>
<sequence>MKALRFDRHGKPDVLFVANQPALGATPGIAIVEMRAASINPSDVKNVAGRMSQTTLPRTPGRDYSGVVIDGPEQWIGREVWGSGGDTGSFSLAEAVAAYRAVEAGTPGRVVLTP</sequence>
<dbReference type="eggNOG" id="COG0604">
    <property type="taxonomic scope" value="Bacteria"/>
</dbReference>
<dbReference type="Proteomes" id="UP000027439">
    <property type="component" value="Unassembled WGS sequence"/>
</dbReference>
<protein>
    <recommendedName>
        <fullName evidence="2">Alcohol dehydrogenase-like N-terminal domain-containing protein</fullName>
    </recommendedName>
</protein>
<name>A0A069NDB9_9BURK</name>
<reference evidence="3" key="4">
    <citation type="submission" date="2024-05" db="EMBL/GenBank/DDBJ databases">
        <authorList>
            <person name="Sun Q."/>
            <person name="Zhou Y."/>
        </authorList>
    </citation>
    <scope>NUCLEOTIDE SEQUENCE</scope>
    <source>
        <strain evidence="3">CGMCC 1.11013</strain>
    </source>
</reference>
<keyword evidence="1" id="KW-0521">NADP</keyword>
<dbReference type="SUPFAM" id="SSF50129">
    <property type="entry name" value="GroES-like"/>
    <property type="match status" value="1"/>
</dbReference>